<dbReference type="GO" id="GO:0004713">
    <property type="term" value="F:protein tyrosine kinase activity"/>
    <property type="evidence" value="ECO:0007669"/>
    <property type="project" value="UniProtKB-KW"/>
</dbReference>
<comment type="caution">
    <text evidence="17">The sequence shown here is derived from an EMBL/GenBank/DDBJ whole genome shotgun (WGS) entry which is preliminary data.</text>
</comment>
<dbReference type="AlphaFoldDB" id="A0A7D9DJU8"/>
<reference evidence="17" key="1">
    <citation type="submission" date="2020-04" db="EMBL/GenBank/DDBJ databases">
        <authorList>
            <person name="Alioto T."/>
            <person name="Alioto T."/>
            <person name="Gomez Garrido J."/>
        </authorList>
    </citation>
    <scope>NUCLEOTIDE SEQUENCE</scope>
    <source>
        <strain evidence="17">A484AB</strain>
    </source>
</reference>
<keyword evidence="9" id="KW-0829">Tyrosine-protein kinase</keyword>
<evidence type="ECO:0000256" key="12">
    <source>
        <dbReference type="ARBA" id="ARBA00042638"/>
    </source>
</evidence>
<dbReference type="EC" id="2.7.12.1" evidence="2"/>
<comment type="catalytic activity">
    <reaction evidence="15">
        <text>L-tyrosyl-[protein] + ATP = O-phospho-L-tyrosyl-[protein] + ADP + H(+)</text>
        <dbReference type="Rhea" id="RHEA:10596"/>
        <dbReference type="Rhea" id="RHEA-COMP:10136"/>
        <dbReference type="Rhea" id="RHEA-COMP:20101"/>
        <dbReference type="ChEBI" id="CHEBI:15378"/>
        <dbReference type="ChEBI" id="CHEBI:30616"/>
        <dbReference type="ChEBI" id="CHEBI:46858"/>
        <dbReference type="ChEBI" id="CHEBI:61978"/>
        <dbReference type="ChEBI" id="CHEBI:456216"/>
        <dbReference type="EC" id="2.7.12.1"/>
    </reaction>
</comment>
<dbReference type="SUPFAM" id="SSF56112">
    <property type="entry name" value="Protein kinase-like (PK-like)"/>
    <property type="match status" value="1"/>
</dbReference>
<keyword evidence="4" id="KW-0723">Serine/threonine-protein kinase</keyword>
<evidence type="ECO:0000313" key="17">
    <source>
        <dbReference type="EMBL" id="CAB3987714.1"/>
    </source>
</evidence>
<dbReference type="PANTHER" id="PTHR46392:SF1">
    <property type="entry name" value="DUAL SERINE_THREONINE AND TYROSINE PROTEIN KINASE"/>
    <property type="match status" value="1"/>
</dbReference>
<comment type="subcellular location">
    <subcellularLocation>
        <location evidence="1">Cytoplasm</location>
    </subcellularLocation>
</comment>
<dbReference type="GO" id="GO:0004712">
    <property type="term" value="F:protein serine/threonine/tyrosine kinase activity"/>
    <property type="evidence" value="ECO:0007669"/>
    <property type="project" value="UniProtKB-EC"/>
</dbReference>
<dbReference type="PROSITE" id="PS50011">
    <property type="entry name" value="PROTEIN_KINASE_DOM"/>
    <property type="match status" value="1"/>
</dbReference>
<evidence type="ECO:0000256" key="13">
    <source>
        <dbReference type="ARBA" id="ARBA00049003"/>
    </source>
</evidence>
<evidence type="ECO:0000256" key="4">
    <source>
        <dbReference type="ARBA" id="ARBA00022527"/>
    </source>
</evidence>
<organism evidence="17 18">
    <name type="scientific">Paramuricea clavata</name>
    <name type="common">Red gorgonian</name>
    <name type="synonym">Violescent sea-whip</name>
    <dbReference type="NCBI Taxonomy" id="317549"/>
    <lineage>
        <taxon>Eukaryota</taxon>
        <taxon>Metazoa</taxon>
        <taxon>Cnidaria</taxon>
        <taxon>Anthozoa</taxon>
        <taxon>Octocorallia</taxon>
        <taxon>Malacalcyonacea</taxon>
        <taxon>Plexauridae</taxon>
        <taxon>Paramuricea</taxon>
    </lineage>
</organism>
<sequence>MMVSKLVDEIGQFHEQSSILKQINWDTTKVLQEIRNSGCLPQDSDSAYIIPDDDLDALSRVCETLPTIVVIGQSLYAKILVVNELLGEAVLPDGDDVGDSESWRTIRLKFGPRGVSLLLPDSYVLATTLSSFEREGQCVPRRDLVLKNDDKLDPALALSVAEVTLPHPLLKAGAQIVCSSTGLDSTTDQLEQKVKAYCEGAVPVVIYAIEHEELSEQDIHKLSSIQAMHPDRSIFFAKCNRKTQDSTESDREFVSGTLNNCQSDKLSQQLCDLGFLSVEILADTPLQNADNGNLTMKKSEISRLKPKSKLMSGISKFSEFEAYLHDVLQYELLVGASILNEHHSRILGMFIATAYDLLRDMIITPKRLVYAKKKEEELFNAMMDSASRKQEEIKAEIRLTITSLTPKLVEEAAAMEFVGVELTDSDELVNSSDITKCTYQLQDLLLKQLNKNLALKLMSSVRCLKESFLGTLQRCIESLESFDKEEKSKEENSHAVSAFKQILDSAYQMEATTRTVNLARYLFEKIQQALIMLPRKTPVKVDVEWKKKVSLDLLANLSESKLAKTLCSQFKQRLRNSHDTFSASMKIIALYHSGRLEKTEAQSLKVRKMHAPKVARLVLESTSLRDLILYGMPQMGREIGRGQYGVVYSCEKWAGAGSCALKSVVPPDDKHWNDLAMEFCYTRSLPQHDRIVGLLGSVIDYSYAGGGCCPAVLLVMNRLTRDLHHGLKNGLHFSIRLQIALDVIQGIRFLHSQGLIHRDIKLKNVLLDKENRAKITDLGFCKPEAMMSGSIVGTPIHMAPELFSGKYDASVDVYAFGILFWYICSGQVRLPLNFEQCASKDQLWSCVKKGTRPERLQQFSEEGWKIMETCWHGVPEERPLPGSIEIILRRMAERGQNQKKVARK</sequence>
<evidence type="ECO:0000256" key="9">
    <source>
        <dbReference type="ARBA" id="ARBA00023137"/>
    </source>
</evidence>
<keyword evidence="5" id="KW-0808">Transferase</keyword>
<dbReference type="PANTHER" id="PTHR46392">
    <property type="entry name" value="DUAL SERINE/THREONINE AND TYROSINE PROTEIN KINASE"/>
    <property type="match status" value="1"/>
</dbReference>
<evidence type="ECO:0000256" key="3">
    <source>
        <dbReference type="ARBA" id="ARBA00022490"/>
    </source>
</evidence>
<gene>
    <name evidence="17" type="ORF">PACLA_8A002043</name>
</gene>
<dbReference type="EMBL" id="CACRXK020001220">
    <property type="protein sequence ID" value="CAB3987714.1"/>
    <property type="molecule type" value="Genomic_DNA"/>
</dbReference>
<evidence type="ECO:0000256" key="1">
    <source>
        <dbReference type="ARBA" id="ARBA00004496"/>
    </source>
</evidence>
<feature type="domain" description="Protein kinase" evidence="16">
    <location>
        <begin position="633"/>
        <end position="888"/>
    </location>
</feature>
<keyword evidence="7 17" id="KW-0418">Kinase</keyword>
<dbReference type="InterPro" id="IPR051302">
    <property type="entry name" value="Dual_SerThr-Tyr_Kinase"/>
</dbReference>
<dbReference type="OrthoDB" id="122279at2759"/>
<keyword evidence="6" id="KW-0547">Nucleotide-binding</keyword>
<evidence type="ECO:0000256" key="10">
    <source>
        <dbReference type="ARBA" id="ARBA00040421"/>
    </source>
</evidence>
<evidence type="ECO:0000256" key="15">
    <source>
        <dbReference type="ARBA" id="ARBA00051680"/>
    </source>
</evidence>
<evidence type="ECO:0000256" key="2">
    <source>
        <dbReference type="ARBA" id="ARBA00013203"/>
    </source>
</evidence>
<evidence type="ECO:0000256" key="11">
    <source>
        <dbReference type="ARBA" id="ARBA00041268"/>
    </source>
</evidence>
<dbReference type="GO" id="GO:0043066">
    <property type="term" value="P:negative regulation of apoptotic process"/>
    <property type="evidence" value="ECO:0007669"/>
    <property type="project" value="TreeGrafter"/>
</dbReference>
<evidence type="ECO:0000256" key="7">
    <source>
        <dbReference type="ARBA" id="ARBA00022777"/>
    </source>
</evidence>
<name>A0A7D9DJU8_PARCT</name>
<dbReference type="GO" id="GO:0070374">
    <property type="term" value="P:positive regulation of ERK1 and ERK2 cascade"/>
    <property type="evidence" value="ECO:0007669"/>
    <property type="project" value="TreeGrafter"/>
</dbReference>
<dbReference type="InterPro" id="IPR000719">
    <property type="entry name" value="Prot_kinase_dom"/>
</dbReference>
<dbReference type="GO" id="GO:0044344">
    <property type="term" value="P:cellular response to fibroblast growth factor stimulus"/>
    <property type="evidence" value="ECO:0007669"/>
    <property type="project" value="TreeGrafter"/>
</dbReference>
<dbReference type="PROSITE" id="PS00108">
    <property type="entry name" value="PROTEIN_KINASE_ST"/>
    <property type="match status" value="1"/>
</dbReference>
<evidence type="ECO:0000256" key="14">
    <source>
        <dbReference type="ARBA" id="ARBA00049308"/>
    </source>
</evidence>
<comment type="catalytic activity">
    <reaction evidence="14">
        <text>L-threonyl-[protein] + ATP = O-phospho-L-threonyl-[protein] + ADP + H(+)</text>
        <dbReference type="Rhea" id="RHEA:46608"/>
        <dbReference type="Rhea" id="RHEA-COMP:11060"/>
        <dbReference type="Rhea" id="RHEA-COMP:11605"/>
        <dbReference type="ChEBI" id="CHEBI:15378"/>
        <dbReference type="ChEBI" id="CHEBI:30013"/>
        <dbReference type="ChEBI" id="CHEBI:30616"/>
        <dbReference type="ChEBI" id="CHEBI:61977"/>
        <dbReference type="ChEBI" id="CHEBI:456216"/>
        <dbReference type="EC" id="2.7.12.1"/>
    </reaction>
</comment>
<dbReference type="GO" id="GO:0005737">
    <property type="term" value="C:cytoplasm"/>
    <property type="evidence" value="ECO:0007669"/>
    <property type="project" value="UniProtKB-SubCell"/>
</dbReference>
<dbReference type="GO" id="GO:0005524">
    <property type="term" value="F:ATP binding"/>
    <property type="evidence" value="ECO:0007669"/>
    <property type="project" value="UniProtKB-UniRule"/>
</dbReference>
<dbReference type="GO" id="GO:0004674">
    <property type="term" value="F:protein serine/threonine kinase activity"/>
    <property type="evidence" value="ECO:0007669"/>
    <property type="project" value="UniProtKB-KW"/>
</dbReference>
<accession>A0A7D9DJU8</accession>
<evidence type="ECO:0000256" key="6">
    <source>
        <dbReference type="ARBA" id="ARBA00022741"/>
    </source>
</evidence>
<evidence type="ECO:0000313" key="18">
    <source>
        <dbReference type="Proteomes" id="UP001152795"/>
    </source>
</evidence>
<keyword evidence="18" id="KW-1185">Reference proteome</keyword>
<dbReference type="SMART" id="SM00220">
    <property type="entry name" value="S_TKc"/>
    <property type="match status" value="1"/>
</dbReference>
<dbReference type="InterPro" id="IPR011009">
    <property type="entry name" value="Kinase-like_dom_sf"/>
</dbReference>
<comment type="catalytic activity">
    <reaction evidence="13">
        <text>L-seryl-[protein] + ATP = O-phospho-L-seryl-[protein] + ADP + H(+)</text>
        <dbReference type="Rhea" id="RHEA:17989"/>
        <dbReference type="Rhea" id="RHEA-COMP:9863"/>
        <dbReference type="Rhea" id="RHEA-COMP:11604"/>
        <dbReference type="ChEBI" id="CHEBI:15378"/>
        <dbReference type="ChEBI" id="CHEBI:29999"/>
        <dbReference type="ChEBI" id="CHEBI:30616"/>
        <dbReference type="ChEBI" id="CHEBI:83421"/>
        <dbReference type="ChEBI" id="CHEBI:456216"/>
        <dbReference type="EC" id="2.7.12.1"/>
    </reaction>
</comment>
<keyword evidence="8" id="KW-0067">ATP-binding</keyword>
<dbReference type="InterPro" id="IPR017441">
    <property type="entry name" value="Protein_kinase_ATP_BS"/>
</dbReference>
<protein>
    <recommendedName>
        <fullName evidence="10">Dual serine/threonine and tyrosine protein kinase</fullName>
        <ecNumber evidence="2">2.7.12.1</ecNumber>
    </recommendedName>
    <alternativeName>
        <fullName evidence="12">Dusty protein kinase</fullName>
    </alternativeName>
    <alternativeName>
        <fullName evidence="11">Receptor-interacting serine/threonine-protein kinase 5</fullName>
    </alternativeName>
</protein>
<dbReference type="Proteomes" id="UP001152795">
    <property type="component" value="Unassembled WGS sequence"/>
</dbReference>
<dbReference type="Pfam" id="PF00069">
    <property type="entry name" value="Pkinase"/>
    <property type="match status" value="1"/>
</dbReference>
<proteinExistence type="predicted"/>
<evidence type="ECO:0000256" key="5">
    <source>
        <dbReference type="ARBA" id="ARBA00022679"/>
    </source>
</evidence>
<keyword evidence="3" id="KW-0963">Cytoplasm</keyword>
<dbReference type="GO" id="GO:0045743">
    <property type="term" value="P:positive regulation of fibroblast growth factor receptor signaling pathway"/>
    <property type="evidence" value="ECO:0007669"/>
    <property type="project" value="TreeGrafter"/>
</dbReference>
<dbReference type="Gene3D" id="1.10.510.10">
    <property type="entry name" value="Transferase(Phosphotransferase) domain 1"/>
    <property type="match status" value="1"/>
</dbReference>
<dbReference type="PROSITE" id="PS00107">
    <property type="entry name" value="PROTEIN_KINASE_ATP"/>
    <property type="match status" value="1"/>
</dbReference>
<dbReference type="InterPro" id="IPR008271">
    <property type="entry name" value="Ser/Thr_kinase_AS"/>
</dbReference>
<evidence type="ECO:0000256" key="8">
    <source>
        <dbReference type="ARBA" id="ARBA00022840"/>
    </source>
</evidence>
<evidence type="ECO:0000259" key="16">
    <source>
        <dbReference type="PROSITE" id="PS50011"/>
    </source>
</evidence>